<organism evidence="3 4">
    <name type="scientific">Chryseobacterium pennipullorum</name>
    <dbReference type="NCBI Taxonomy" id="2258963"/>
    <lineage>
        <taxon>Bacteria</taxon>
        <taxon>Pseudomonadati</taxon>
        <taxon>Bacteroidota</taxon>
        <taxon>Flavobacteriia</taxon>
        <taxon>Flavobacteriales</taxon>
        <taxon>Weeksellaceae</taxon>
        <taxon>Chryseobacterium group</taxon>
        <taxon>Chryseobacterium</taxon>
    </lineage>
</organism>
<dbReference type="SUPFAM" id="SSF55961">
    <property type="entry name" value="Bet v1-like"/>
    <property type="match status" value="1"/>
</dbReference>
<accession>A0A3D9BA75</accession>
<dbReference type="AlphaFoldDB" id="A0A3D9BA75"/>
<dbReference type="CDD" id="cd07814">
    <property type="entry name" value="SRPBCC_CalC_Aha1-like"/>
    <property type="match status" value="1"/>
</dbReference>
<keyword evidence="4" id="KW-1185">Reference proteome</keyword>
<evidence type="ECO:0000256" key="1">
    <source>
        <dbReference type="ARBA" id="ARBA00006817"/>
    </source>
</evidence>
<sequence>MDTPIIVQHKIDAPIEKIWEALTDKNKMKSWYFDIEDFEPQVGKVFNFYEPGTEKKYHHRCEILEMIPQKRMKHTWSYPDYSKLKTIVTWELIPQEEGTLVKLTHEGIENFDRLGSSFSRESFTEGWNGIIGKSLKDYIEKNNG</sequence>
<reference evidence="3 4" key="1">
    <citation type="submission" date="2018-06" db="EMBL/GenBank/DDBJ databases">
        <title>Novel Chryseobacterium species.</title>
        <authorList>
            <person name="Newman J."/>
            <person name="Hugo C."/>
            <person name="Oosthuizen L."/>
            <person name="Charimba G."/>
        </authorList>
    </citation>
    <scope>NUCLEOTIDE SEQUENCE [LARGE SCALE GENOMIC DNA]</scope>
    <source>
        <strain evidence="3 4">7_F195</strain>
    </source>
</reference>
<dbReference type="OrthoDB" id="2355173at2"/>
<dbReference type="InterPro" id="IPR013538">
    <property type="entry name" value="ASHA1/2-like_C"/>
</dbReference>
<comment type="caution">
    <text evidence="3">The sequence shown here is derived from an EMBL/GenBank/DDBJ whole genome shotgun (WGS) entry which is preliminary data.</text>
</comment>
<proteinExistence type="inferred from homology"/>
<evidence type="ECO:0000313" key="4">
    <source>
        <dbReference type="Proteomes" id="UP000256257"/>
    </source>
</evidence>
<dbReference type="Proteomes" id="UP000256257">
    <property type="component" value="Unassembled WGS sequence"/>
</dbReference>
<name>A0A3D9BA75_9FLAO</name>
<evidence type="ECO:0000313" key="3">
    <source>
        <dbReference type="EMBL" id="REC50349.1"/>
    </source>
</evidence>
<evidence type="ECO:0000259" key="2">
    <source>
        <dbReference type="Pfam" id="PF08327"/>
    </source>
</evidence>
<dbReference type="EMBL" id="QNVV01000001">
    <property type="protein sequence ID" value="REC50349.1"/>
    <property type="molecule type" value="Genomic_DNA"/>
</dbReference>
<feature type="domain" description="Activator of Hsp90 ATPase homologue 1/2-like C-terminal" evidence="2">
    <location>
        <begin position="12"/>
        <end position="140"/>
    </location>
</feature>
<comment type="similarity">
    <text evidence="1">Belongs to the AHA1 family.</text>
</comment>
<dbReference type="Gene3D" id="3.30.530.20">
    <property type="match status" value="1"/>
</dbReference>
<protein>
    <submittedName>
        <fullName evidence="3">SRPBCC domain-containing protein</fullName>
    </submittedName>
</protein>
<dbReference type="InterPro" id="IPR023393">
    <property type="entry name" value="START-like_dom_sf"/>
</dbReference>
<gene>
    <name evidence="3" type="ORF">DRF67_02135</name>
</gene>
<dbReference type="Pfam" id="PF08327">
    <property type="entry name" value="AHSA1"/>
    <property type="match status" value="1"/>
</dbReference>
<dbReference type="RefSeq" id="WP_115926173.1">
    <property type="nucleotide sequence ID" value="NZ_QNVV01000001.1"/>
</dbReference>